<keyword evidence="7" id="KW-0503">Monooxygenase</keyword>
<dbReference type="EMBL" id="KQ947410">
    <property type="protein sequence ID" value="KUJ19989.1"/>
    <property type="molecule type" value="Genomic_DNA"/>
</dbReference>
<dbReference type="RefSeq" id="XP_018074344.1">
    <property type="nucleotide sequence ID" value="XM_018217480.1"/>
</dbReference>
<comment type="cofactor">
    <cofactor evidence="1 6">
        <name>heme</name>
        <dbReference type="ChEBI" id="CHEBI:30413"/>
    </cofactor>
</comment>
<name>A0A194XIP3_MOLSC</name>
<keyword evidence="3 6" id="KW-0349">Heme</keyword>
<keyword evidence="7" id="KW-0560">Oxidoreductase</keyword>
<keyword evidence="8" id="KW-0812">Transmembrane</keyword>
<dbReference type="STRING" id="149040.A0A194XIP3"/>
<dbReference type="GO" id="GO:0016705">
    <property type="term" value="F:oxidoreductase activity, acting on paired donors, with incorporation or reduction of molecular oxygen"/>
    <property type="evidence" value="ECO:0007669"/>
    <property type="project" value="InterPro"/>
</dbReference>
<reference evidence="9 10" key="1">
    <citation type="submission" date="2015-10" db="EMBL/GenBank/DDBJ databases">
        <title>Full genome of DAOMC 229536 Phialocephala scopiformis, a fungal endophyte of spruce producing the potent anti-insectan compound rugulosin.</title>
        <authorList>
            <consortium name="DOE Joint Genome Institute"/>
            <person name="Walker A.K."/>
            <person name="Frasz S.L."/>
            <person name="Seifert K.A."/>
            <person name="Miller J.D."/>
            <person name="Mondo S.J."/>
            <person name="Labutti K."/>
            <person name="Lipzen A."/>
            <person name="Dockter R."/>
            <person name="Kennedy M."/>
            <person name="Grigoriev I.V."/>
            <person name="Spatafora J.W."/>
        </authorList>
    </citation>
    <scope>NUCLEOTIDE SEQUENCE [LARGE SCALE GENOMIC DNA]</scope>
    <source>
        <strain evidence="9 10">CBS 120377</strain>
    </source>
</reference>
<evidence type="ECO:0000256" key="7">
    <source>
        <dbReference type="RuleBase" id="RU000461"/>
    </source>
</evidence>
<evidence type="ECO:0000256" key="1">
    <source>
        <dbReference type="ARBA" id="ARBA00001971"/>
    </source>
</evidence>
<feature type="binding site" description="axial binding residue" evidence="6">
    <location>
        <position position="436"/>
    </location>
    <ligand>
        <name>heme</name>
        <dbReference type="ChEBI" id="CHEBI:30413"/>
    </ligand>
    <ligandPart>
        <name>Fe</name>
        <dbReference type="ChEBI" id="CHEBI:18248"/>
    </ligandPart>
</feature>
<evidence type="ECO:0000256" key="8">
    <source>
        <dbReference type="SAM" id="Phobius"/>
    </source>
</evidence>
<dbReference type="Proteomes" id="UP000070700">
    <property type="component" value="Unassembled WGS sequence"/>
</dbReference>
<evidence type="ECO:0000256" key="6">
    <source>
        <dbReference type="PIRSR" id="PIRSR602401-1"/>
    </source>
</evidence>
<dbReference type="InterPro" id="IPR017972">
    <property type="entry name" value="Cyt_P450_CS"/>
</dbReference>
<evidence type="ECO:0000256" key="3">
    <source>
        <dbReference type="ARBA" id="ARBA00022617"/>
    </source>
</evidence>
<proteinExistence type="inferred from homology"/>
<dbReference type="GO" id="GO:0004497">
    <property type="term" value="F:monooxygenase activity"/>
    <property type="evidence" value="ECO:0007669"/>
    <property type="project" value="UniProtKB-KW"/>
</dbReference>
<organism evidence="9 10">
    <name type="scientific">Mollisia scopiformis</name>
    <name type="common">Conifer needle endophyte fungus</name>
    <name type="synonym">Phialocephala scopiformis</name>
    <dbReference type="NCBI Taxonomy" id="149040"/>
    <lineage>
        <taxon>Eukaryota</taxon>
        <taxon>Fungi</taxon>
        <taxon>Dikarya</taxon>
        <taxon>Ascomycota</taxon>
        <taxon>Pezizomycotina</taxon>
        <taxon>Leotiomycetes</taxon>
        <taxon>Helotiales</taxon>
        <taxon>Mollisiaceae</taxon>
        <taxon>Mollisia</taxon>
    </lineage>
</organism>
<evidence type="ECO:0000313" key="10">
    <source>
        <dbReference type="Proteomes" id="UP000070700"/>
    </source>
</evidence>
<dbReference type="Pfam" id="PF00067">
    <property type="entry name" value="p450"/>
    <property type="match status" value="1"/>
</dbReference>
<dbReference type="CDD" id="cd11058">
    <property type="entry name" value="CYP60B-like"/>
    <property type="match status" value="1"/>
</dbReference>
<accession>A0A194XIP3</accession>
<dbReference type="PANTHER" id="PTHR24305:SF210">
    <property type="entry name" value="CYTOCHROME P450 MONOOXYGENASE ASQL-RELATED"/>
    <property type="match status" value="1"/>
</dbReference>
<evidence type="ECO:0000256" key="5">
    <source>
        <dbReference type="ARBA" id="ARBA00023004"/>
    </source>
</evidence>
<dbReference type="InParanoid" id="A0A194XIP3"/>
<dbReference type="SUPFAM" id="SSF48264">
    <property type="entry name" value="Cytochrome P450"/>
    <property type="match status" value="1"/>
</dbReference>
<dbReference type="GO" id="GO:0005506">
    <property type="term" value="F:iron ion binding"/>
    <property type="evidence" value="ECO:0007669"/>
    <property type="project" value="InterPro"/>
</dbReference>
<dbReference type="InterPro" id="IPR050121">
    <property type="entry name" value="Cytochrome_P450_monoxygenase"/>
</dbReference>
<comment type="similarity">
    <text evidence="2 7">Belongs to the cytochrome P450 family.</text>
</comment>
<evidence type="ECO:0000256" key="2">
    <source>
        <dbReference type="ARBA" id="ARBA00010617"/>
    </source>
</evidence>
<dbReference type="PRINTS" id="PR00385">
    <property type="entry name" value="P450"/>
</dbReference>
<dbReference type="GO" id="GO:0020037">
    <property type="term" value="F:heme binding"/>
    <property type="evidence" value="ECO:0007669"/>
    <property type="project" value="InterPro"/>
</dbReference>
<feature type="transmembrane region" description="Helical" evidence="8">
    <location>
        <begin position="18"/>
        <end position="40"/>
    </location>
</feature>
<dbReference type="AlphaFoldDB" id="A0A194XIP3"/>
<keyword evidence="4 6" id="KW-0479">Metal-binding</keyword>
<protein>
    <submittedName>
        <fullName evidence="9">Cytochrome P450</fullName>
    </submittedName>
</protein>
<dbReference type="Gene3D" id="1.10.630.10">
    <property type="entry name" value="Cytochrome P450"/>
    <property type="match status" value="1"/>
</dbReference>
<dbReference type="PRINTS" id="PR00463">
    <property type="entry name" value="EP450I"/>
</dbReference>
<dbReference type="InterPro" id="IPR001128">
    <property type="entry name" value="Cyt_P450"/>
</dbReference>
<dbReference type="InterPro" id="IPR036396">
    <property type="entry name" value="Cyt_P450_sf"/>
</dbReference>
<gene>
    <name evidence="9" type="ORF">LY89DRAFT_705815</name>
</gene>
<dbReference type="PROSITE" id="PS00086">
    <property type="entry name" value="CYTOCHROME_P450"/>
    <property type="match status" value="1"/>
</dbReference>
<dbReference type="GeneID" id="28827206"/>
<keyword evidence="5 6" id="KW-0408">Iron</keyword>
<evidence type="ECO:0000313" key="9">
    <source>
        <dbReference type="EMBL" id="KUJ19989.1"/>
    </source>
</evidence>
<keyword evidence="8" id="KW-0472">Membrane</keyword>
<evidence type="ECO:0000256" key="4">
    <source>
        <dbReference type="ARBA" id="ARBA00022723"/>
    </source>
</evidence>
<keyword evidence="10" id="KW-1185">Reference proteome</keyword>
<dbReference type="PANTHER" id="PTHR24305">
    <property type="entry name" value="CYTOCHROME P450"/>
    <property type="match status" value="1"/>
</dbReference>
<dbReference type="OrthoDB" id="3495875at2759"/>
<keyword evidence="8" id="KW-1133">Transmembrane helix</keyword>
<dbReference type="KEGG" id="psco:LY89DRAFT_705815"/>
<dbReference type="InterPro" id="IPR002401">
    <property type="entry name" value="Cyt_P450_E_grp-I"/>
</dbReference>
<sequence>MAAIYFRDLLSQASITQVVLLGSALFVLSYNIFYVIYNLYFHPLADVPGPKLWAISRIPYNIHTLRGTAAVNFLELHKKYGQTVRYCPNGIVYSNYGAWDEIYGPYKHGQNTNAINAINGEHRRLKMRFMRALSAKAVSAQEPLILNYAQKLIAGMNRELLSPSHEGMINVAEWLSMATFDVIGDLAFSKSFGCLETGTLHPWIKVVFGAFKALPCLRVVREIPGVPYIGLKALYLLPRTIKQKWLDHFHYGADLIDKRIASGEDRPDMAHYLTSNEGLPLTLNEIKENAVQLLTAGSEPTATFSAGVFYFLTKNPPVYERLKTEIRSAFTYQDDITLAKLAQLDYLNRVVREGLRVFPPAADIFPRIIPEGGEVIMGKYLPEGTHVSIGAYAISRDERNFPDPDIFDPERWLPEHIATDARMKASQPFGQGHRSCIGKILAHAEVRLLVSSLILNYDFELLTVDQNWISGCKVYIGWEKIPLRFQTTASSQNQLRTSVEKHVVAFGDFKRETSIER</sequence>